<evidence type="ECO:0000259" key="13">
    <source>
        <dbReference type="PROSITE" id="PS50268"/>
    </source>
</evidence>
<evidence type="ECO:0000256" key="6">
    <source>
        <dbReference type="ARBA" id="ARBA00022889"/>
    </source>
</evidence>
<evidence type="ECO:0000256" key="7">
    <source>
        <dbReference type="ARBA" id="ARBA00022989"/>
    </source>
</evidence>
<evidence type="ECO:0000256" key="11">
    <source>
        <dbReference type="SAM" id="MobiDB-lite"/>
    </source>
</evidence>
<keyword evidence="3" id="KW-0732">Signal</keyword>
<dbReference type="PROSITE" id="PS00232">
    <property type="entry name" value="CADHERIN_1"/>
    <property type="match status" value="4"/>
</dbReference>
<dbReference type="FunFam" id="2.60.40.60:FF:000020">
    <property type="entry name" value="Dachsous cadherin-related 1b"/>
    <property type="match status" value="2"/>
</dbReference>
<dbReference type="GO" id="GO:0007156">
    <property type="term" value="P:homophilic cell adhesion via plasma membrane adhesion molecules"/>
    <property type="evidence" value="ECO:0007669"/>
    <property type="project" value="InterPro"/>
</dbReference>
<evidence type="ECO:0000313" key="14">
    <source>
        <dbReference type="Ensembl" id="ENSACAP00000014004.4"/>
    </source>
</evidence>
<dbReference type="AlphaFoldDB" id="H9GKV7"/>
<accession>H9GKV7</accession>
<dbReference type="CDD" id="cd11304">
    <property type="entry name" value="Cadherin_repeat"/>
    <property type="match status" value="6"/>
</dbReference>
<dbReference type="GO" id="GO:0005886">
    <property type="term" value="C:plasma membrane"/>
    <property type="evidence" value="ECO:0007669"/>
    <property type="project" value="InterPro"/>
</dbReference>
<dbReference type="Bgee" id="ENSACAG00000014281">
    <property type="expression patterns" value="Expressed in hemipenis and 4 other cell types or tissues"/>
</dbReference>
<evidence type="ECO:0000256" key="10">
    <source>
        <dbReference type="PROSITE-ProRule" id="PRU00043"/>
    </source>
</evidence>
<evidence type="ECO:0000256" key="2">
    <source>
        <dbReference type="ARBA" id="ARBA00022692"/>
    </source>
</evidence>
<feature type="region of interest" description="Disordered" evidence="11">
    <location>
        <begin position="721"/>
        <end position="748"/>
    </location>
</feature>
<dbReference type="GO" id="GO:0005509">
    <property type="term" value="F:calcium ion binding"/>
    <property type="evidence" value="ECO:0007669"/>
    <property type="project" value="UniProtKB-UniRule"/>
</dbReference>
<dbReference type="Gene3D" id="2.60.40.60">
    <property type="entry name" value="Cadherins"/>
    <property type="match status" value="6"/>
</dbReference>
<evidence type="ECO:0000256" key="5">
    <source>
        <dbReference type="ARBA" id="ARBA00022837"/>
    </source>
</evidence>
<protein>
    <recommendedName>
        <fullName evidence="13">Cadherin domain-containing protein</fullName>
    </recommendedName>
</protein>
<evidence type="ECO:0000256" key="1">
    <source>
        <dbReference type="ARBA" id="ARBA00004370"/>
    </source>
</evidence>
<dbReference type="SUPFAM" id="SSF49313">
    <property type="entry name" value="Cadherin-like"/>
    <property type="match status" value="6"/>
</dbReference>
<dbReference type="InParanoid" id="H9GKV7"/>
<reference evidence="14" key="3">
    <citation type="submission" date="2025-09" db="UniProtKB">
        <authorList>
            <consortium name="Ensembl"/>
        </authorList>
    </citation>
    <scope>IDENTIFICATION</scope>
</reference>
<organism evidence="14 15">
    <name type="scientific">Anolis carolinensis</name>
    <name type="common">Green anole</name>
    <name type="synonym">American chameleon</name>
    <dbReference type="NCBI Taxonomy" id="28377"/>
    <lineage>
        <taxon>Eukaryota</taxon>
        <taxon>Metazoa</taxon>
        <taxon>Chordata</taxon>
        <taxon>Craniata</taxon>
        <taxon>Vertebrata</taxon>
        <taxon>Euteleostomi</taxon>
        <taxon>Lepidosauria</taxon>
        <taxon>Squamata</taxon>
        <taxon>Bifurcata</taxon>
        <taxon>Unidentata</taxon>
        <taxon>Episquamata</taxon>
        <taxon>Toxicofera</taxon>
        <taxon>Iguania</taxon>
        <taxon>Dactyloidae</taxon>
        <taxon>Anolis</taxon>
    </lineage>
</organism>
<feature type="domain" description="Cadherin" evidence="13">
    <location>
        <begin position="18"/>
        <end position="122"/>
    </location>
</feature>
<dbReference type="InterPro" id="IPR050971">
    <property type="entry name" value="Cadherin-domain_protein"/>
</dbReference>
<feature type="domain" description="Cadherin" evidence="13">
    <location>
        <begin position="123"/>
        <end position="233"/>
    </location>
</feature>
<dbReference type="GO" id="GO:0007163">
    <property type="term" value="P:establishment or maintenance of cell polarity"/>
    <property type="evidence" value="ECO:0007669"/>
    <property type="project" value="UniProtKB-ARBA"/>
</dbReference>
<dbReference type="PRINTS" id="PR00205">
    <property type="entry name" value="CADHERIN"/>
</dbReference>
<evidence type="ECO:0000256" key="3">
    <source>
        <dbReference type="ARBA" id="ARBA00022729"/>
    </source>
</evidence>
<dbReference type="FunFam" id="2.60.40.60:FF:000116">
    <property type="entry name" value="Dachsous cadherin-related 2"/>
    <property type="match status" value="1"/>
</dbReference>
<evidence type="ECO:0000256" key="8">
    <source>
        <dbReference type="ARBA" id="ARBA00023136"/>
    </source>
</evidence>
<reference evidence="14" key="2">
    <citation type="submission" date="2025-08" db="UniProtKB">
        <authorList>
            <consortium name="Ensembl"/>
        </authorList>
    </citation>
    <scope>IDENTIFICATION</scope>
</reference>
<dbReference type="InterPro" id="IPR002126">
    <property type="entry name" value="Cadherin-like_dom"/>
</dbReference>
<dbReference type="FunFam" id="2.60.40.60:FF:000104">
    <property type="entry name" value="cadherin-23 isoform X1"/>
    <property type="match status" value="1"/>
</dbReference>
<keyword evidence="4" id="KW-0677">Repeat</keyword>
<evidence type="ECO:0000256" key="9">
    <source>
        <dbReference type="ARBA" id="ARBA00023180"/>
    </source>
</evidence>
<dbReference type="GeneTree" id="ENSGT00940000163671"/>
<proteinExistence type="predicted"/>
<feature type="transmembrane region" description="Helical" evidence="12">
    <location>
        <begin position="662"/>
        <end position="688"/>
    </location>
</feature>
<dbReference type="eggNOG" id="KOG3594">
    <property type="taxonomic scope" value="Eukaryota"/>
</dbReference>
<keyword evidence="6" id="KW-0130">Cell adhesion</keyword>
<dbReference type="FunFam" id="2.60.40.60:FF:000140">
    <property type="entry name" value="Dachsous cadherin-related 1"/>
    <property type="match status" value="1"/>
</dbReference>
<dbReference type="HOGENOM" id="CLU_000265_1_0_1"/>
<dbReference type="Proteomes" id="UP000001646">
    <property type="component" value="Unplaced"/>
</dbReference>
<comment type="subcellular location">
    <subcellularLocation>
        <location evidence="1">Membrane</location>
    </subcellularLocation>
</comment>
<dbReference type="PROSITE" id="PS50268">
    <property type="entry name" value="CADHERIN_2"/>
    <property type="match status" value="7"/>
</dbReference>
<evidence type="ECO:0000256" key="4">
    <source>
        <dbReference type="ARBA" id="ARBA00022737"/>
    </source>
</evidence>
<feature type="domain" description="Cadherin" evidence="13">
    <location>
        <begin position="2"/>
        <end position="17"/>
    </location>
</feature>
<dbReference type="PANTHER" id="PTHR24025">
    <property type="entry name" value="DESMOGLEIN FAMILY MEMBER"/>
    <property type="match status" value="1"/>
</dbReference>
<feature type="domain" description="Cadherin" evidence="13">
    <location>
        <begin position="447"/>
        <end position="549"/>
    </location>
</feature>
<feature type="domain" description="Cadherin" evidence="13">
    <location>
        <begin position="234"/>
        <end position="342"/>
    </location>
</feature>
<keyword evidence="8 12" id="KW-0472">Membrane</keyword>
<keyword evidence="2 12" id="KW-0812">Transmembrane</keyword>
<evidence type="ECO:0000256" key="12">
    <source>
        <dbReference type="SAM" id="Phobius"/>
    </source>
</evidence>
<feature type="compositionally biased region" description="Pro residues" evidence="11">
    <location>
        <begin position="722"/>
        <end position="731"/>
    </location>
</feature>
<dbReference type="SMART" id="SM00112">
    <property type="entry name" value="CA"/>
    <property type="match status" value="6"/>
</dbReference>
<keyword evidence="5 10" id="KW-0106">Calcium</keyword>
<dbReference type="PANTHER" id="PTHR24025:SF23">
    <property type="entry name" value="NEURAL-CADHERIN"/>
    <property type="match status" value="1"/>
</dbReference>
<keyword evidence="9" id="KW-0325">Glycoprotein</keyword>
<keyword evidence="7 12" id="KW-1133">Transmembrane helix</keyword>
<dbReference type="InterPro" id="IPR020894">
    <property type="entry name" value="Cadherin_CS"/>
</dbReference>
<keyword evidence="15" id="KW-1185">Reference proteome</keyword>
<dbReference type="Ensembl" id="ENSACAT00000014291.4">
    <property type="protein sequence ID" value="ENSACAP00000014004.4"/>
    <property type="gene ID" value="ENSACAG00000014281.4"/>
</dbReference>
<feature type="domain" description="Cadherin" evidence="13">
    <location>
        <begin position="343"/>
        <end position="446"/>
    </location>
</feature>
<sequence>MTVNVRVLDLNDNPPAFAQETYAAEVPEDLPVGALVLQLEATDPDEGSNGHVSYFLANESLGMFEVEPQTGRLTSRQRLDRERRATYSFLALAVDSSPLTPRSAMARISITVQDVNDHAPTFPLSPLAVTLPRDTPSRRAVATLRAEDLDAGANASILYRFASPAPAFSINTYTGAIELLQPLAALNQRQRTLFILASDLGQPPRSSTGQPSLSSWATVQIQVLDLNDHGPQFLKPQYNSSVPEDLRPGTTLLTLEATDADIARDNAALDYTIVSGNSGHAFQLEGRAGGASALVLVEPLDFEAVALYNLTVAASDRGVPQRSALVPVLLGILDVNDNPPAFGRSAYHTAVSETAAPGTELLRVAAHDPDSGPHGQVHYSVSSGDPGGLFHLHPSTGALRLTEALDCEVQNQHTLVVQASDGASGHFALASVTVEVKDVNDNLPYFPLEVLTASVRENQPPGSLVTRVRAVDADVGAFGVLRYTLLPTQGWQAFALNSTSGELSARLPFDYERSKSSQLLVQATDAGNASATATVRVLVTGEDEYDPVFLRPTFSFEIPEGARRGQSIGQVMATDEDEGPDGVVLYTLTKPSPFFGVNRTSGTIYLRMDSQGPSGGAPKREPRELVLEVQAHGPLPASRSASTRVTIDVTHTAFGLATDLNLLLVVAVAASLGVVVVLAAVAIVLVLVRSRAPCGVMAALERDPGPLLPRIPLCVRAWPSSPEDPPPPIPHPLCNKRAQQTGRRGWRW</sequence>
<reference evidence="14" key="1">
    <citation type="submission" date="2009-12" db="EMBL/GenBank/DDBJ databases">
        <title>The Genome Sequence of Anolis carolinensis (Green Anole Lizard).</title>
        <authorList>
            <consortium name="The Genome Sequencing Platform"/>
            <person name="Di Palma F."/>
            <person name="Alfoldi J."/>
            <person name="Heiman D."/>
            <person name="Young S."/>
            <person name="Grabherr M."/>
            <person name="Johnson J."/>
            <person name="Lander E.S."/>
            <person name="Lindblad-Toh K."/>
        </authorList>
    </citation>
    <scope>NUCLEOTIDE SEQUENCE [LARGE SCALE GENOMIC DNA]</scope>
    <source>
        <strain evidence="14">JBL SC #1</strain>
    </source>
</reference>
<evidence type="ECO:0000313" key="15">
    <source>
        <dbReference type="Proteomes" id="UP000001646"/>
    </source>
</evidence>
<feature type="domain" description="Cadherin" evidence="13">
    <location>
        <begin position="550"/>
        <end position="649"/>
    </location>
</feature>
<name>H9GKV7_ANOCA</name>
<dbReference type="STRING" id="28377.ENSACAP00000014004"/>
<dbReference type="InterPro" id="IPR015919">
    <property type="entry name" value="Cadherin-like_sf"/>
</dbReference>
<dbReference type="Pfam" id="PF00028">
    <property type="entry name" value="Cadherin"/>
    <property type="match status" value="6"/>
</dbReference>